<keyword evidence="4" id="KW-1185">Reference proteome</keyword>
<reference evidence="2 3" key="1">
    <citation type="journal article" date="2014" name="Genome Announc.">
        <title>Draft genome sequences of eight enterohepatic helicobacter species isolated from both laboratory and wild rodents.</title>
        <authorList>
            <person name="Sheh A."/>
            <person name="Shen Z."/>
            <person name="Fox J.G."/>
        </authorList>
    </citation>
    <scope>NUCLEOTIDE SEQUENCE [LARGE SCALE GENOMIC DNA]</scope>
    <source>
        <strain evidence="2 3">ST1</strain>
    </source>
</reference>
<dbReference type="RefSeq" id="WP_034556666.1">
    <property type="nucleotide sequence ID" value="NZ_FZML01000003.1"/>
</dbReference>
<evidence type="ECO:0000313" key="1">
    <source>
        <dbReference type="EMBL" id="STQ86529.1"/>
    </source>
</evidence>
<gene>
    <name evidence="2" type="ORF">LS73_003820</name>
    <name evidence="1" type="ORF">NCTC12714_01336</name>
</gene>
<dbReference type="EMBL" id="UGJE01000002">
    <property type="protein sequence ID" value="STQ86529.1"/>
    <property type="molecule type" value="Genomic_DNA"/>
</dbReference>
<evidence type="ECO:0000313" key="3">
    <source>
        <dbReference type="Proteomes" id="UP000029922"/>
    </source>
</evidence>
<organism evidence="1 4">
    <name type="scientific">Helicobacter muridarum</name>
    <dbReference type="NCBI Taxonomy" id="216"/>
    <lineage>
        <taxon>Bacteria</taxon>
        <taxon>Pseudomonadati</taxon>
        <taxon>Campylobacterota</taxon>
        <taxon>Epsilonproteobacteria</taxon>
        <taxon>Campylobacterales</taxon>
        <taxon>Helicobacteraceae</taxon>
        <taxon>Helicobacter</taxon>
    </lineage>
</organism>
<proteinExistence type="predicted"/>
<dbReference type="OrthoDB" id="5325317at2"/>
<evidence type="ECO:0008006" key="5">
    <source>
        <dbReference type="Google" id="ProtNLM"/>
    </source>
</evidence>
<dbReference type="Proteomes" id="UP000255139">
    <property type="component" value="Unassembled WGS sequence"/>
</dbReference>
<name>A0A099U038_9HELI</name>
<accession>A0A099U038</accession>
<reference evidence="1 4" key="2">
    <citation type="submission" date="2018-06" db="EMBL/GenBank/DDBJ databases">
        <authorList>
            <consortium name="Pathogen Informatics"/>
            <person name="Doyle S."/>
        </authorList>
    </citation>
    <scope>NUCLEOTIDE SEQUENCE [LARGE SCALE GENOMIC DNA]</scope>
    <source>
        <strain evidence="1 4">NCTC12714</strain>
    </source>
</reference>
<dbReference type="AlphaFoldDB" id="A0A099U038"/>
<evidence type="ECO:0000313" key="4">
    <source>
        <dbReference type="Proteomes" id="UP000255139"/>
    </source>
</evidence>
<protein>
    <recommendedName>
        <fullName evidence="5">Lipoprotein</fullName>
    </recommendedName>
</protein>
<evidence type="ECO:0000313" key="2">
    <source>
        <dbReference type="EMBL" id="TLE00786.1"/>
    </source>
</evidence>
<sequence>MKPWLVSLSSCLTLVLTLTGCSEVVASKVDENVKVTVQFSGSDFIIGDVVTSEMPYSEQPGLQTLLLNKAIKEHQCDTILLPRYEIINKTFGKNIIKITGRAAKFKTQ</sequence>
<dbReference type="Proteomes" id="UP000029922">
    <property type="component" value="Unassembled WGS sequence"/>
</dbReference>
<dbReference type="EMBL" id="JRPD02000005">
    <property type="protein sequence ID" value="TLE00786.1"/>
    <property type="molecule type" value="Genomic_DNA"/>
</dbReference>
<dbReference type="PROSITE" id="PS51257">
    <property type="entry name" value="PROKAR_LIPOPROTEIN"/>
    <property type="match status" value="1"/>
</dbReference>